<comment type="function">
    <text evidence="2">Probable methyltransferase required to silence rDNA.</text>
</comment>
<dbReference type="GO" id="GO:0005677">
    <property type="term" value="C:chromatin silencing complex"/>
    <property type="evidence" value="ECO:0007669"/>
    <property type="project" value="TreeGrafter"/>
</dbReference>
<dbReference type="GO" id="GO:0006364">
    <property type="term" value="P:rRNA processing"/>
    <property type="evidence" value="ECO:0007669"/>
    <property type="project" value="UniProtKB-UniRule"/>
</dbReference>
<reference evidence="4" key="1">
    <citation type="submission" date="2025-08" db="UniProtKB">
        <authorList>
            <consortium name="Ensembl"/>
        </authorList>
    </citation>
    <scope>IDENTIFICATION</scope>
</reference>
<comment type="subcellular location">
    <subcellularLocation>
        <location evidence="2">Nucleus</location>
        <location evidence="2">Nucleolus</location>
    </subcellularLocation>
</comment>
<dbReference type="GeneTree" id="ENSGT00390000006189"/>
<dbReference type="Pfam" id="PF05148">
    <property type="entry name" value="Methyltransf_8"/>
    <property type="match status" value="1"/>
</dbReference>
<keyword evidence="2" id="KW-0489">Methyltransferase</keyword>
<dbReference type="GO" id="GO:0042149">
    <property type="term" value="P:cellular response to glucose starvation"/>
    <property type="evidence" value="ECO:0007669"/>
    <property type="project" value="TreeGrafter"/>
</dbReference>
<dbReference type="Ensembl" id="ENSSCAT00000005327.1">
    <property type="protein sequence ID" value="ENSSCAP00000004607.1"/>
    <property type="gene ID" value="ENSSCAG00000003745.1"/>
</dbReference>
<organism evidence="4 5">
    <name type="scientific">Serinus canaria</name>
    <name type="common">Island canary</name>
    <name type="synonym">Fringilla canaria</name>
    <dbReference type="NCBI Taxonomy" id="9135"/>
    <lineage>
        <taxon>Eukaryota</taxon>
        <taxon>Metazoa</taxon>
        <taxon>Chordata</taxon>
        <taxon>Craniata</taxon>
        <taxon>Vertebrata</taxon>
        <taxon>Euteleostomi</taxon>
        <taxon>Archelosauria</taxon>
        <taxon>Archosauria</taxon>
        <taxon>Dinosauria</taxon>
        <taxon>Saurischia</taxon>
        <taxon>Theropoda</taxon>
        <taxon>Coelurosauria</taxon>
        <taxon>Aves</taxon>
        <taxon>Neognathae</taxon>
        <taxon>Neoaves</taxon>
        <taxon>Telluraves</taxon>
        <taxon>Australaves</taxon>
        <taxon>Passeriformes</taxon>
        <taxon>Passeroidea</taxon>
        <taxon>Fringillidae</taxon>
        <taxon>Carduelinae</taxon>
        <taxon>Serinus</taxon>
    </lineage>
</organism>
<sequence length="124" mass="12893">MACLTCTHWGSNLLLEDPPGPDAHPDTAGPPPAATASRPSHHPPPPGLSRGGQVPLAAEAVDVAVFCLALMGTNLQEILGEANRVLKLGGTLLVAEVASRFEDTRAFLRAMTQLGFKTVSKVCA</sequence>
<dbReference type="SMR" id="A0A8C9MKB3"/>
<protein>
    <recommendedName>
        <fullName evidence="1 2">Ribosomal RNA-processing protein 8</fullName>
        <ecNumber evidence="2">2.1.1.-</ecNumber>
    </recommendedName>
</protein>
<dbReference type="GO" id="GO:0008168">
    <property type="term" value="F:methyltransferase activity"/>
    <property type="evidence" value="ECO:0007669"/>
    <property type="project" value="UniProtKB-KW"/>
</dbReference>
<proteinExistence type="inferred from homology"/>
<feature type="compositionally biased region" description="Pro residues" evidence="3">
    <location>
        <begin position="18"/>
        <end position="33"/>
    </location>
</feature>
<keyword evidence="2" id="KW-0539">Nucleus</keyword>
<dbReference type="AlphaFoldDB" id="A0A8C9MKB3"/>
<keyword evidence="2" id="KW-0698">rRNA processing</keyword>
<evidence type="ECO:0000256" key="3">
    <source>
        <dbReference type="SAM" id="MobiDB-lite"/>
    </source>
</evidence>
<keyword evidence="2" id="KW-0949">S-adenosyl-L-methionine</keyword>
<accession>A0A8C9MKB3</accession>
<dbReference type="GO" id="GO:0033553">
    <property type="term" value="C:rDNA heterochromatin"/>
    <property type="evidence" value="ECO:0007669"/>
    <property type="project" value="TreeGrafter"/>
</dbReference>
<dbReference type="SUPFAM" id="SSF53335">
    <property type="entry name" value="S-adenosyl-L-methionine-dependent methyltransferases"/>
    <property type="match status" value="1"/>
</dbReference>
<evidence type="ECO:0000256" key="2">
    <source>
        <dbReference type="RuleBase" id="RU365074"/>
    </source>
</evidence>
<evidence type="ECO:0000313" key="4">
    <source>
        <dbReference type="Ensembl" id="ENSSCAP00000004607.1"/>
    </source>
</evidence>
<evidence type="ECO:0000256" key="1">
    <source>
        <dbReference type="ARBA" id="ARBA00020203"/>
    </source>
</evidence>
<dbReference type="EC" id="2.1.1.-" evidence="2"/>
<comment type="similarity">
    <text evidence="2">Belongs to the methyltransferase superfamily. RRP8 family.</text>
</comment>
<dbReference type="GO" id="GO:0000183">
    <property type="term" value="P:rDNA heterochromatin formation"/>
    <property type="evidence" value="ECO:0007669"/>
    <property type="project" value="TreeGrafter"/>
</dbReference>
<dbReference type="GO" id="GO:0032259">
    <property type="term" value="P:methylation"/>
    <property type="evidence" value="ECO:0007669"/>
    <property type="project" value="UniProtKB-KW"/>
</dbReference>
<name>A0A8C9MKB3_SERCA</name>
<dbReference type="Gene3D" id="3.40.50.150">
    <property type="entry name" value="Vaccinia Virus protein VP39"/>
    <property type="match status" value="1"/>
</dbReference>
<dbReference type="InterPro" id="IPR029063">
    <property type="entry name" value="SAM-dependent_MTases_sf"/>
</dbReference>
<feature type="region of interest" description="Disordered" evidence="3">
    <location>
        <begin position="16"/>
        <end position="53"/>
    </location>
</feature>
<dbReference type="PANTHER" id="PTHR12787">
    <property type="entry name" value="RIBOSOMAL RNA-PROCESSING PROTEIN 8"/>
    <property type="match status" value="1"/>
</dbReference>
<keyword evidence="5" id="KW-1185">Reference proteome</keyword>
<dbReference type="InterPro" id="IPR007823">
    <property type="entry name" value="RRP8"/>
</dbReference>
<evidence type="ECO:0000313" key="5">
    <source>
        <dbReference type="Proteomes" id="UP000694409"/>
    </source>
</evidence>
<keyword evidence="2" id="KW-0808">Transferase</keyword>
<dbReference type="PANTHER" id="PTHR12787:SF0">
    <property type="entry name" value="RIBOSOMAL RNA-PROCESSING PROTEIN 8"/>
    <property type="match status" value="1"/>
</dbReference>
<dbReference type="GO" id="GO:0005730">
    <property type="term" value="C:nucleolus"/>
    <property type="evidence" value="ECO:0007669"/>
    <property type="project" value="UniProtKB-SubCell"/>
</dbReference>
<dbReference type="GO" id="GO:0046015">
    <property type="term" value="P:regulation of transcription by glucose"/>
    <property type="evidence" value="ECO:0007669"/>
    <property type="project" value="TreeGrafter"/>
</dbReference>
<dbReference type="Proteomes" id="UP000694409">
    <property type="component" value="Unassembled WGS sequence"/>
</dbReference>
<reference evidence="4" key="2">
    <citation type="submission" date="2025-09" db="UniProtKB">
        <authorList>
            <consortium name="Ensembl"/>
        </authorList>
    </citation>
    <scope>IDENTIFICATION</scope>
</reference>